<sequence>MKLSTSILPRRDGTVRVRGLDDQTYIFTPGDDGEMVGTIEHEPTVAFLLQGGLFYPADPGDYEAALRLAGADEDEPEEDDKDDDEAGASALPVEANTPPVAAPARRRGRPPRAAAAQ</sequence>
<name>A0A7W8HG02_9BURK</name>
<comment type="caution">
    <text evidence="2">The sequence shown here is derived from an EMBL/GenBank/DDBJ whole genome shotgun (WGS) entry which is preliminary data.</text>
</comment>
<feature type="region of interest" description="Disordered" evidence="1">
    <location>
        <begin position="68"/>
        <end position="117"/>
    </location>
</feature>
<organism evidence="2 3">
    <name type="scientific">Quisquiliibacterium transsilvanicum</name>
    <dbReference type="NCBI Taxonomy" id="1549638"/>
    <lineage>
        <taxon>Bacteria</taxon>
        <taxon>Pseudomonadati</taxon>
        <taxon>Pseudomonadota</taxon>
        <taxon>Betaproteobacteria</taxon>
        <taxon>Burkholderiales</taxon>
        <taxon>Burkholderiaceae</taxon>
        <taxon>Quisquiliibacterium</taxon>
    </lineage>
</organism>
<gene>
    <name evidence="2" type="ORF">HNQ70_001346</name>
</gene>
<evidence type="ECO:0000256" key="1">
    <source>
        <dbReference type="SAM" id="MobiDB-lite"/>
    </source>
</evidence>
<evidence type="ECO:0000313" key="3">
    <source>
        <dbReference type="Proteomes" id="UP000532440"/>
    </source>
</evidence>
<feature type="compositionally biased region" description="Acidic residues" evidence="1">
    <location>
        <begin position="71"/>
        <end position="86"/>
    </location>
</feature>
<protein>
    <submittedName>
        <fullName evidence="2">Uncharacterized protein</fullName>
    </submittedName>
</protein>
<dbReference type="RefSeq" id="WP_183965623.1">
    <property type="nucleotide sequence ID" value="NZ_BAABEW010000001.1"/>
</dbReference>
<dbReference type="EMBL" id="JACHGB010000003">
    <property type="protein sequence ID" value="MBB5271336.1"/>
    <property type="molecule type" value="Genomic_DNA"/>
</dbReference>
<keyword evidence="3" id="KW-1185">Reference proteome</keyword>
<dbReference type="AlphaFoldDB" id="A0A7W8HG02"/>
<dbReference type="Proteomes" id="UP000532440">
    <property type="component" value="Unassembled WGS sequence"/>
</dbReference>
<accession>A0A7W8HG02</accession>
<proteinExistence type="predicted"/>
<reference evidence="2 3" key="1">
    <citation type="submission" date="2020-08" db="EMBL/GenBank/DDBJ databases">
        <title>Genomic Encyclopedia of Type Strains, Phase IV (KMG-IV): sequencing the most valuable type-strain genomes for metagenomic binning, comparative biology and taxonomic classification.</title>
        <authorList>
            <person name="Goeker M."/>
        </authorList>
    </citation>
    <scope>NUCLEOTIDE SEQUENCE [LARGE SCALE GENOMIC DNA]</scope>
    <source>
        <strain evidence="2 3">DSM 29781</strain>
    </source>
</reference>
<evidence type="ECO:0000313" key="2">
    <source>
        <dbReference type="EMBL" id="MBB5271336.1"/>
    </source>
</evidence>